<feature type="domain" description="Aminopeptidase P N-terminal" evidence="9">
    <location>
        <begin position="28"/>
        <end position="156"/>
    </location>
</feature>
<keyword evidence="11" id="KW-1185">Reference proteome</keyword>
<dbReference type="Gene3D" id="3.40.350.10">
    <property type="entry name" value="Creatinase/prolidase N-terminal domain"/>
    <property type="match status" value="1"/>
</dbReference>
<dbReference type="AlphaFoldDB" id="A0A6M4IPF6"/>
<dbReference type="SUPFAM" id="SSF55920">
    <property type="entry name" value="Creatinase/aminopeptidase"/>
    <property type="match status" value="1"/>
</dbReference>
<proteinExistence type="inferred from homology"/>
<keyword evidence="7" id="KW-0464">Manganese</keyword>
<dbReference type="KEGG" id="ggr:HKW67_14445"/>
<evidence type="ECO:0000256" key="8">
    <source>
        <dbReference type="SAM" id="SignalP"/>
    </source>
</evidence>
<dbReference type="Pfam" id="PF05195">
    <property type="entry name" value="AMP_N"/>
    <property type="match status" value="1"/>
</dbReference>
<evidence type="ECO:0000259" key="9">
    <source>
        <dbReference type="SMART" id="SM01011"/>
    </source>
</evidence>
<keyword evidence="8" id="KW-0732">Signal</keyword>
<feature type="signal peptide" evidence="8">
    <location>
        <begin position="1"/>
        <end position="22"/>
    </location>
</feature>
<comment type="cofactor">
    <cofactor evidence="2">
        <name>Mn(2+)</name>
        <dbReference type="ChEBI" id="CHEBI:29035"/>
    </cofactor>
</comment>
<dbReference type="GO" id="GO:0070006">
    <property type="term" value="F:metalloaminopeptidase activity"/>
    <property type="evidence" value="ECO:0007669"/>
    <property type="project" value="InterPro"/>
</dbReference>
<feature type="chain" id="PRO_5026867754" description="Xaa-Pro aminopeptidase" evidence="8">
    <location>
        <begin position="23"/>
        <end position="489"/>
    </location>
</feature>
<protein>
    <recommendedName>
        <fullName evidence="4">Xaa-Pro aminopeptidase</fullName>
        <ecNumber evidence="4">3.4.11.9</ecNumber>
    </recommendedName>
</protein>
<keyword evidence="6" id="KW-0378">Hydrolase</keyword>
<organism evidence="10 11">
    <name type="scientific">Gemmatimonas groenlandica</name>
    <dbReference type="NCBI Taxonomy" id="2732249"/>
    <lineage>
        <taxon>Bacteria</taxon>
        <taxon>Pseudomonadati</taxon>
        <taxon>Gemmatimonadota</taxon>
        <taxon>Gemmatimonadia</taxon>
        <taxon>Gemmatimonadales</taxon>
        <taxon>Gemmatimonadaceae</taxon>
        <taxon>Gemmatimonas</taxon>
    </lineage>
</organism>
<accession>A0A6M4IPF6</accession>
<evidence type="ECO:0000256" key="3">
    <source>
        <dbReference type="ARBA" id="ARBA00008766"/>
    </source>
</evidence>
<gene>
    <name evidence="10" type="ORF">HKW67_14445</name>
</gene>
<evidence type="ECO:0000256" key="6">
    <source>
        <dbReference type="ARBA" id="ARBA00022801"/>
    </source>
</evidence>
<keyword evidence="5" id="KW-0479">Metal-binding</keyword>
<evidence type="ECO:0000313" key="11">
    <source>
        <dbReference type="Proteomes" id="UP000500938"/>
    </source>
</evidence>
<reference evidence="10 11" key="1">
    <citation type="submission" date="2020-05" db="EMBL/GenBank/DDBJ databases">
        <title>Complete genome sequence of Gemmatimonas greenlandica TET16.</title>
        <authorList>
            <person name="Zeng Y."/>
        </authorList>
    </citation>
    <scope>NUCLEOTIDE SEQUENCE [LARGE SCALE GENOMIC DNA]</scope>
    <source>
        <strain evidence="10 11">TET16</strain>
    </source>
</reference>
<evidence type="ECO:0000256" key="2">
    <source>
        <dbReference type="ARBA" id="ARBA00001936"/>
    </source>
</evidence>
<dbReference type="InterPro" id="IPR036005">
    <property type="entry name" value="Creatinase/aminopeptidase-like"/>
</dbReference>
<evidence type="ECO:0000256" key="5">
    <source>
        <dbReference type="ARBA" id="ARBA00022723"/>
    </source>
</evidence>
<comment type="similarity">
    <text evidence="3">Belongs to the peptidase M24B family.</text>
</comment>
<dbReference type="SMART" id="SM01011">
    <property type="entry name" value="AMP_N"/>
    <property type="match status" value="1"/>
</dbReference>
<dbReference type="GO" id="GO:0030145">
    <property type="term" value="F:manganese ion binding"/>
    <property type="evidence" value="ECO:0007669"/>
    <property type="project" value="InterPro"/>
</dbReference>
<evidence type="ECO:0000313" key="10">
    <source>
        <dbReference type="EMBL" id="QJR36623.1"/>
    </source>
</evidence>
<dbReference type="Pfam" id="PF00557">
    <property type="entry name" value="Peptidase_M24"/>
    <property type="match status" value="1"/>
</dbReference>
<dbReference type="InterPro" id="IPR007865">
    <property type="entry name" value="Aminopep_P_N"/>
</dbReference>
<dbReference type="Proteomes" id="UP000500938">
    <property type="component" value="Chromosome"/>
</dbReference>
<evidence type="ECO:0000256" key="7">
    <source>
        <dbReference type="ARBA" id="ARBA00023211"/>
    </source>
</evidence>
<dbReference type="InterPro" id="IPR052433">
    <property type="entry name" value="X-Pro_dipept-like"/>
</dbReference>
<comment type="catalytic activity">
    <reaction evidence="1">
        <text>Release of any N-terminal amino acid, including proline, that is linked to proline, even from a dipeptide or tripeptide.</text>
        <dbReference type="EC" id="3.4.11.9"/>
    </reaction>
</comment>
<dbReference type="PANTHER" id="PTHR43226:SF4">
    <property type="entry name" value="XAA-PRO AMINOPEPTIDASE 3"/>
    <property type="match status" value="1"/>
</dbReference>
<evidence type="ECO:0000256" key="1">
    <source>
        <dbReference type="ARBA" id="ARBA00001424"/>
    </source>
</evidence>
<name>A0A6M4IPF6_9BACT</name>
<dbReference type="SUPFAM" id="SSF53092">
    <property type="entry name" value="Creatinase/prolidase N-terminal domain"/>
    <property type="match status" value="1"/>
</dbReference>
<sequence length="489" mass="53248">MRTPLCHFAAALLALTPASLLAQPNAAITPEETAARRDAVAARIDSGVVIAFGGRALVHDFSTFYQLPAFRYLTELNEPDAALVMVVRNKRPQSTLFLTALDARTAFYYGVRVDSTTSMAKYGMPGRSSAALPAYLDSLAATGLPFYHVPDVETMDFARNDTLTRGQEALKGLAKRFPALTVRNGMPLVLQVRAKKSDAEMALIRQAAEISAEGHRAAMLTANPTREYELRATLEYEFTRRGAERPAYGSIVGAGINGTTLHYMKAGDPAKPGDLVVMDAAAEYRGYAADITRTIPVSGTYTAEQRQLYKLVRDAQDVAERFSKPGMSVRAAADSSVALRARGLAALGLVESVDASFDPPWNVNCTTSPAQCRQSNLWMIHGITHGIGLAVHDPMQENGFDAKFAVGDAFTIEPGIYVSTKALDVLPDTPKNRAFIAKVRSTVLKYQNTGVRIEDDYIITGKGLERISLVPREMDEIEALMQRRAKIQP</sequence>
<dbReference type="EC" id="3.4.11.9" evidence="4"/>
<evidence type="ECO:0000256" key="4">
    <source>
        <dbReference type="ARBA" id="ARBA00012574"/>
    </source>
</evidence>
<dbReference type="InterPro" id="IPR029149">
    <property type="entry name" value="Creatin/AminoP/Spt16_N"/>
</dbReference>
<dbReference type="GO" id="GO:0006508">
    <property type="term" value="P:proteolysis"/>
    <property type="evidence" value="ECO:0007669"/>
    <property type="project" value="TreeGrafter"/>
</dbReference>
<dbReference type="PANTHER" id="PTHR43226">
    <property type="entry name" value="XAA-PRO AMINOPEPTIDASE 3"/>
    <property type="match status" value="1"/>
</dbReference>
<dbReference type="Gene3D" id="3.90.230.10">
    <property type="entry name" value="Creatinase/methionine aminopeptidase superfamily"/>
    <property type="match status" value="1"/>
</dbReference>
<dbReference type="EMBL" id="CP053085">
    <property type="protein sequence ID" value="QJR36623.1"/>
    <property type="molecule type" value="Genomic_DNA"/>
</dbReference>
<dbReference type="RefSeq" id="WP_171226055.1">
    <property type="nucleotide sequence ID" value="NZ_CP053085.1"/>
</dbReference>
<dbReference type="InterPro" id="IPR000994">
    <property type="entry name" value="Pept_M24"/>
</dbReference>